<gene>
    <name evidence="1" type="ORF">MTER_38790</name>
</gene>
<sequence>MGDAGGMVVIQGHQLFADGLTRLAGEISDPGLSSIAAGVVAPLRVAVFGRRGVGRRTVAAALSAAGVCVADRPDAPADALVHVVAEAVKPEDTAAVRAARRRPVLVVLNKVDLAGCCGVTDVAAATDAPAESMSALFALAGLGERLDAALWSGLCGIAAQPADLSCAEHFVRCPHGVPRPVRERLCATLDLSGIERVLELARRGGTVTQARMMLRRLSGVDGVVARLGALGAGVRHRRMSEAVARLEALAVGRDFAARIDEFLTDDATVAARMSAAAVVLGERWAPGDPVLRRARRWQAYRTAPVGITGRACAADIARGSLREWAATRDRS</sequence>
<name>A0AAD1I0V6_9MYCO</name>
<evidence type="ECO:0000313" key="2">
    <source>
        <dbReference type="Proteomes" id="UP000467636"/>
    </source>
</evidence>
<organism evidence="1 2">
    <name type="scientific">Mycolicibacter terrae</name>
    <dbReference type="NCBI Taxonomy" id="1788"/>
    <lineage>
        <taxon>Bacteria</taxon>
        <taxon>Bacillati</taxon>
        <taxon>Actinomycetota</taxon>
        <taxon>Actinomycetes</taxon>
        <taxon>Mycobacteriales</taxon>
        <taxon>Mycobacteriaceae</taxon>
        <taxon>Mycolicibacter</taxon>
    </lineage>
</organism>
<dbReference type="Proteomes" id="UP000467636">
    <property type="component" value="Chromosome"/>
</dbReference>
<reference evidence="1 2" key="1">
    <citation type="journal article" date="2019" name="Emerg. Microbes Infect.">
        <title>Comprehensive subspecies identification of 175 nontuberculous mycobacteria species based on 7547 genomic profiles.</title>
        <authorList>
            <person name="Matsumoto Y."/>
            <person name="Kinjo T."/>
            <person name="Motooka D."/>
            <person name="Nabeya D."/>
            <person name="Jung N."/>
            <person name="Uechi K."/>
            <person name="Horii T."/>
            <person name="Iida T."/>
            <person name="Fujita J."/>
            <person name="Nakamura S."/>
        </authorList>
    </citation>
    <scope>NUCLEOTIDE SEQUENCE [LARGE SCALE GENOMIC DNA]</scope>
    <source>
        <strain evidence="1 2">JCM 12143</strain>
    </source>
</reference>
<proteinExistence type="predicted"/>
<dbReference type="AlphaFoldDB" id="A0AAD1I0V6"/>
<accession>A0AAD1I0V6</accession>
<evidence type="ECO:0000313" key="1">
    <source>
        <dbReference type="EMBL" id="BBX24468.1"/>
    </source>
</evidence>
<protein>
    <submittedName>
        <fullName evidence="1">Uncharacterized protein</fullName>
    </submittedName>
</protein>
<dbReference type="EMBL" id="AP022564">
    <property type="protein sequence ID" value="BBX24468.1"/>
    <property type="molecule type" value="Genomic_DNA"/>
</dbReference>
<keyword evidence="2" id="KW-1185">Reference proteome</keyword>